<keyword evidence="1" id="KW-1133">Transmembrane helix</keyword>
<accession>A0A0C7NKQ0</accession>
<proteinExistence type="predicted"/>
<gene>
    <name evidence="2" type="ORF">DTL3_1172</name>
</gene>
<organism evidence="2 3">
    <name type="scientific">Defluviitoga tunisiensis</name>
    <dbReference type="NCBI Taxonomy" id="1006576"/>
    <lineage>
        <taxon>Bacteria</taxon>
        <taxon>Thermotogati</taxon>
        <taxon>Thermotogota</taxon>
        <taxon>Thermotogae</taxon>
        <taxon>Petrotogales</taxon>
        <taxon>Petrotogaceae</taxon>
        <taxon>Defluviitoga</taxon>
    </lineage>
</organism>
<dbReference type="SUPFAM" id="SSF53955">
    <property type="entry name" value="Lysozyme-like"/>
    <property type="match status" value="1"/>
</dbReference>
<reference evidence="3" key="1">
    <citation type="submission" date="2014-11" db="EMBL/GenBank/DDBJ databases">
        <authorList>
            <person name="Wibberg D."/>
        </authorList>
    </citation>
    <scope>NUCLEOTIDE SEQUENCE [LARGE SCALE GENOMIC DNA]</scope>
    <source>
        <strain evidence="3">L3</strain>
    </source>
</reference>
<keyword evidence="1" id="KW-0472">Membrane</keyword>
<dbReference type="HOGENOM" id="CLU_1243638_0_0_0"/>
<dbReference type="Proteomes" id="UP000032809">
    <property type="component" value="Chromosome I"/>
</dbReference>
<evidence type="ECO:0000313" key="2">
    <source>
        <dbReference type="EMBL" id="CEP78476.1"/>
    </source>
</evidence>
<dbReference type="RefSeq" id="WP_045087916.1">
    <property type="nucleotide sequence ID" value="NZ_LN824141.1"/>
</dbReference>
<keyword evidence="1" id="KW-0812">Transmembrane</keyword>
<evidence type="ECO:0000256" key="1">
    <source>
        <dbReference type="SAM" id="Phobius"/>
    </source>
</evidence>
<dbReference type="InterPro" id="IPR023346">
    <property type="entry name" value="Lysozyme-like_dom_sf"/>
</dbReference>
<dbReference type="OrthoDB" id="45218at2"/>
<sequence>MNLEIFFKEKKNLAILSIFFLVVLTIFIIIYFETKNEYKYEQEEYLIQIGFFEDYLTKFTELDEKIISEMVGGLLFLYKEIPEIIDKVSAIELLAIGIVETNFKNIKGDNGNSLGYFQIQAPTYWYLKYEYLDIYENIDFLLPWYWDNVEGRADVQIITAALYLYDLKIRYGEEMAYSMYNGGSETYEDKITYTMSWLNVKYDQYTSSRNTFQGEIIPEKAF</sequence>
<dbReference type="KEGG" id="dtn:DTL3_1172"/>
<evidence type="ECO:0000313" key="3">
    <source>
        <dbReference type="Proteomes" id="UP000032809"/>
    </source>
</evidence>
<name>A0A0C7NKQ0_DEFTU</name>
<protein>
    <submittedName>
        <fullName evidence="2">Lytic Transglycosylase domain protein</fullName>
    </submittedName>
</protein>
<dbReference type="AlphaFoldDB" id="A0A0C7NKQ0"/>
<dbReference type="EMBL" id="LN824141">
    <property type="protein sequence ID" value="CEP78476.1"/>
    <property type="molecule type" value="Genomic_DNA"/>
</dbReference>
<keyword evidence="3" id="KW-1185">Reference proteome</keyword>
<feature type="transmembrane region" description="Helical" evidence="1">
    <location>
        <begin position="12"/>
        <end position="32"/>
    </location>
</feature>